<dbReference type="GO" id="GO:0005524">
    <property type="term" value="F:ATP binding"/>
    <property type="evidence" value="ECO:0007669"/>
    <property type="project" value="UniProtKB-KW"/>
</dbReference>
<keyword evidence="3" id="KW-0677">Repeat</keyword>
<sequence>MTALTFKPNPYRAERKGVDDLFFMRFASFTCCYLHYRHKLGDQKTRKVLGRDEFRLLHYAGEVNYSVAGFLDKNNDLLFRNLKEVMCDSGNPIAHQCFNRSELTDKKRPETAATQFKNSLSKLMEILMSKQPSYVRCIKPNDAKQPARFDEVLIRHQVKYLGLIENVRVRRAGFAYRRKYEIFLQRLRTSEMLCMEGTCPTLLCMY</sequence>
<accession>A0A2G9SFY3</accession>
<keyword evidence="4" id="KW-0547">Nucleotide-binding</keyword>
<dbReference type="GO" id="GO:0006897">
    <property type="term" value="P:endocytosis"/>
    <property type="evidence" value="ECO:0007669"/>
    <property type="project" value="TreeGrafter"/>
</dbReference>
<dbReference type="GO" id="GO:0000146">
    <property type="term" value="F:microfilament motor activity"/>
    <property type="evidence" value="ECO:0007669"/>
    <property type="project" value="TreeGrafter"/>
</dbReference>
<evidence type="ECO:0000256" key="6">
    <source>
        <dbReference type="ARBA" id="ARBA00023203"/>
    </source>
</evidence>
<keyword evidence="5" id="KW-0067">ATP-binding</keyword>
<dbReference type="EMBL" id="KV925040">
    <property type="protein sequence ID" value="PIO38341.1"/>
    <property type="molecule type" value="Genomic_DNA"/>
</dbReference>
<dbReference type="Pfam" id="PF00063">
    <property type="entry name" value="Myosin_head"/>
    <property type="match status" value="1"/>
</dbReference>
<keyword evidence="7" id="KW-0505">Motor protein</keyword>
<gene>
    <name evidence="9" type="ORF">AB205_0216370</name>
</gene>
<dbReference type="AlphaFoldDB" id="A0A2G9SFY3"/>
<comment type="subcellular location">
    <subcellularLocation>
        <location evidence="1">Cytoplasm</location>
    </subcellularLocation>
</comment>
<dbReference type="PANTHER" id="PTHR13140:SF255">
    <property type="entry name" value="UNCONVENTIONAL MYOSIN-IC"/>
    <property type="match status" value="1"/>
</dbReference>
<dbReference type="GO" id="GO:0051015">
    <property type="term" value="F:actin filament binding"/>
    <property type="evidence" value="ECO:0007669"/>
    <property type="project" value="TreeGrafter"/>
</dbReference>
<dbReference type="GO" id="GO:0030048">
    <property type="term" value="P:actin filament-based movement"/>
    <property type="evidence" value="ECO:0007669"/>
    <property type="project" value="TreeGrafter"/>
</dbReference>
<comment type="caution">
    <text evidence="7">Lacks conserved residue(s) required for the propagation of feature annotation.</text>
</comment>
<dbReference type="GO" id="GO:0016459">
    <property type="term" value="C:myosin complex"/>
    <property type="evidence" value="ECO:0007669"/>
    <property type="project" value="UniProtKB-KW"/>
</dbReference>
<evidence type="ECO:0000256" key="7">
    <source>
        <dbReference type="PROSITE-ProRule" id="PRU00782"/>
    </source>
</evidence>
<evidence type="ECO:0000256" key="3">
    <source>
        <dbReference type="ARBA" id="ARBA00022737"/>
    </source>
</evidence>
<keyword evidence="7" id="KW-0518">Myosin</keyword>
<dbReference type="InterPro" id="IPR027417">
    <property type="entry name" value="P-loop_NTPase"/>
</dbReference>
<dbReference type="Gene3D" id="1.20.58.530">
    <property type="match status" value="1"/>
</dbReference>
<feature type="domain" description="Myosin motor" evidence="8">
    <location>
        <begin position="1"/>
        <end position="206"/>
    </location>
</feature>
<dbReference type="GO" id="GO:0005902">
    <property type="term" value="C:microvillus"/>
    <property type="evidence" value="ECO:0007669"/>
    <property type="project" value="TreeGrafter"/>
</dbReference>
<keyword evidence="6 7" id="KW-0009">Actin-binding</keyword>
<name>A0A2G9SFY3_AQUCT</name>
<evidence type="ECO:0000256" key="4">
    <source>
        <dbReference type="ARBA" id="ARBA00022741"/>
    </source>
</evidence>
<evidence type="ECO:0000313" key="10">
    <source>
        <dbReference type="Proteomes" id="UP000228934"/>
    </source>
</evidence>
<protein>
    <recommendedName>
        <fullName evidence="8">Myosin motor domain-containing protein</fullName>
    </recommendedName>
</protein>
<dbReference type="PROSITE" id="PS51456">
    <property type="entry name" value="MYOSIN_MOTOR"/>
    <property type="match status" value="1"/>
</dbReference>
<evidence type="ECO:0000259" key="8">
    <source>
        <dbReference type="PROSITE" id="PS51456"/>
    </source>
</evidence>
<dbReference type="GO" id="GO:0007015">
    <property type="term" value="P:actin filament organization"/>
    <property type="evidence" value="ECO:0007669"/>
    <property type="project" value="TreeGrafter"/>
</dbReference>
<organism evidence="9 10">
    <name type="scientific">Aquarana catesbeiana</name>
    <name type="common">American bullfrog</name>
    <name type="synonym">Rana catesbeiana</name>
    <dbReference type="NCBI Taxonomy" id="8400"/>
    <lineage>
        <taxon>Eukaryota</taxon>
        <taxon>Metazoa</taxon>
        <taxon>Chordata</taxon>
        <taxon>Craniata</taxon>
        <taxon>Vertebrata</taxon>
        <taxon>Euteleostomi</taxon>
        <taxon>Amphibia</taxon>
        <taxon>Batrachia</taxon>
        <taxon>Anura</taxon>
        <taxon>Neobatrachia</taxon>
        <taxon>Ranoidea</taxon>
        <taxon>Ranidae</taxon>
        <taxon>Aquarana</taxon>
    </lineage>
</organism>
<comment type="similarity">
    <text evidence="7">Belongs to the TRAFAC class myosin-kinesin ATPase superfamily. Myosin family.</text>
</comment>
<feature type="region of interest" description="Actin-binding" evidence="7">
    <location>
        <begin position="120"/>
        <end position="142"/>
    </location>
</feature>
<dbReference type="InterPro" id="IPR001609">
    <property type="entry name" value="Myosin_head_motor_dom-like"/>
</dbReference>
<dbReference type="Proteomes" id="UP000228934">
    <property type="component" value="Unassembled WGS sequence"/>
</dbReference>
<dbReference type="OrthoDB" id="6108017at2759"/>
<dbReference type="GO" id="GO:0005886">
    <property type="term" value="C:plasma membrane"/>
    <property type="evidence" value="ECO:0007669"/>
    <property type="project" value="TreeGrafter"/>
</dbReference>
<dbReference type="SMART" id="SM00242">
    <property type="entry name" value="MYSc"/>
    <property type="match status" value="1"/>
</dbReference>
<keyword evidence="10" id="KW-1185">Reference proteome</keyword>
<keyword evidence="2" id="KW-0963">Cytoplasm</keyword>
<evidence type="ECO:0000313" key="9">
    <source>
        <dbReference type="EMBL" id="PIO38341.1"/>
    </source>
</evidence>
<evidence type="ECO:0000256" key="1">
    <source>
        <dbReference type="ARBA" id="ARBA00004496"/>
    </source>
</evidence>
<reference evidence="10" key="1">
    <citation type="journal article" date="2017" name="Nat. Commun.">
        <title>The North American bullfrog draft genome provides insight into hormonal regulation of long noncoding RNA.</title>
        <authorList>
            <person name="Hammond S.A."/>
            <person name="Warren R.L."/>
            <person name="Vandervalk B.P."/>
            <person name="Kucuk E."/>
            <person name="Khan H."/>
            <person name="Gibb E.A."/>
            <person name="Pandoh P."/>
            <person name="Kirk H."/>
            <person name="Zhao Y."/>
            <person name="Jones M."/>
            <person name="Mungall A.J."/>
            <person name="Coope R."/>
            <person name="Pleasance S."/>
            <person name="Moore R.A."/>
            <person name="Holt R.A."/>
            <person name="Round J.M."/>
            <person name="Ohora S."/>
            <person name="Walle B.V."/>
            <person name="Veldhoen N."/>
            <person name="Helbing C.C."/>
            <person name="Birol I."/>
        </authorList>
    </citation>
    <scope>NUCLEOTIDE SEQUENCE [LARGE SCALE GENOMIC DNA]</scope>
</reference>
<dbReference type="SUPFAM" id="SSF52540">
    <property type="entry name" value="P-loop containing nucleoside triphosphate hydrolases"/>
    <property type="match status" value="1"/>
</dbReference>
<proteinExistence type="inferred from homology"/>
<dbReference type="GO" id="GO:0005737">
    <property type="term" value="C:cytoplasm"/>
    <property type="evidence" value="ECO:0007669"/>
    <property type="project" value="UniProtKB-SubCell"/>
</dbReference>
<evidence type="ECO:0000256" key="2">
    <source>
        <dbReference type="ARBA" id="ARBA00022490"/>
    </source>
</evidence>
<dbReference type="PANTHER" id="PTHR13140">
    <property type="entry name" value="MYOSIN"/>
    <property type="match status" value="1"/>
</dbReference>
<evidence type="ECO:0000256" key="5">
    <source>
        <dbReference type="ARBA" id="ARBA00022840"/>
    </source>
</evidence>